<feature type="region of interest" description="Disordered" evidence="1">
    <location>
        <begin position="323"/>
        <end position="342"/>
    </location>
</feature>
<dbReference type="SMART" id="SM00451">
    <property type="entry name" value="ZnF_U1"/>
    <property type="match status" value="5"/>
</dbReference>
<feature type="region of interest" description="Disordered" evidence="1">
    <location>
        <begin position="248"/>
        <end position="283"/>
    </location>
</feature>
<gene>
    <name evidence="3" type="primary">OJ1740_D06.20</name>
</gene>
<feature type="compositionally biased region" description="Low complexity" evidence="1">
    <location>
        <begin position="332"/>
        <end position="342"/>
    </location>
</feature>
<feature type="domain" description="C2H2-type" evidence="2">
    <location>
        <begin position="348"/>
        <end position="370"/>
    </location>
</feature>
<dbReference type="AlphaFoldDB" id="Q69P59"/>
<dbReference type="SUPFAM" id="SSF57667">
    <property type="entry name" value="beta-beta-alpha zinc fingers"/>
    <property type="match status" value="5"/>
</dbReference>
<dbReference type="PROSITE" id="PS00028">
    <property type="entry name" value="ZINC_FINGER_C2H2_1"/>
    <property type="match status" value="2"/>
</dbReference>
<dbReference type="InterPro" id="IPR013087">
    <property type="entry name" value="Znf_C2H2_type"/>
</dbReference>
<dbReference type="EMBL" id="AP005579">
    <property type="protein sequence ID" value="BAD33637.1"/>
    <property type="molecule type" value="Genomic_DNA"/>
</dbReference>
<evidence type="ECO:0000256" key="1">
    <source>
        <dbReference type="SAM" id="MobiDB-lite"/>
    </source>
</evidence>
<organism evidence="3 4">
    <name type="scientific">Oryza sativa subsp. japonica</name>
    <name type="common">Rice</name>
    <dbReference type="NCBI Taxonomy" id="39947"/>
    <lineage>
        <taxon>Eukaryota</taxon>
        <taxon>Viridiplantae</taxon>
        <taxon>Streptophyta</taxon>
        <taxon>Embryophyta</taxon>
        <taxon>Tracheophyta</taxon>
        <taxon>Spermatophyta</taxon>
        <taxon>Magnoliopsida</taxon>
        <taxon>Liliopsida</taxon>
        <taxon>Poales</taxon>
        <taxon>Poaceae</taxon>
        <taxon>BOP clade</taxon>
        <taxon>Oryzoideae</taxon>
        <taxon>Oryzeae</taxon>
        <taxon>Oryzinae</taxon>
        <taxon>Oryza</taxon>
        <taxon>Oryza sativa</taxon>
    </lineage>
</organism>
<evidence type="ECO:0000313" key="3">
    <source>
        <dbReference type="EMBL" id="BAD33637.1"/>
    </source>
</evidence>
<dbReference type="PANTHER" id="PTHR47487">
    <property type="entry name" value="OS06G0651300 PROTEIN-RELATED"/>
    <property type="match status" value="1"/>
</dbReference>
<protein>
    <recommendedName>
        <fullName evidence="2">C2H2-type domain-containing protein</fullName>
    </recommendedName>
</protein>
<reference evidence="4" key="1">
    <citation type="journal article" date="2005" name="Nature">
        <title>The map-based sequence of the rice genome.</title>
        <authorList>
            <consortium name="International rice genome sequencing project (IRGSP)"/>
            <person name="Matsumoto T."/>
            <person name="Wu J."/>
            <person name="Kanamori H."/>
            <person name="Katayose Y."/>
            <person name="Fujisawa M."/>
            <person name="Namiki N."/>
            <person name="Mizuno H."/>
            <person name="Yamamoto K."/>
            <person name="Antonio B.A."/>
            <person name="Baba T."/>
            <person name="Sakata K."/>
            <person name="Nagamura Y."/>
            <person name="Aoki H."/>
            <person name="Arikawa K."/>
            <person name="Arita K."/>
            <person name="Bito T."/>
            <person name="Chiden Y."/>
            <person name="Fujitsuka N."/>
            <person name="Fukunaka R."/>
            <person name="Hamada M."/>
            <person name="Harada C."/>
            <person name="Hayashi A."/>
            <person name="Hijishita S."/>
            <person name="Honda M."/>
            <person name="Hosokawa S."/>
            <person name="Ichikawa Y."/>
            <person name="Idonuma A."/>
            <person name="Iijima M."/>
            <person name="Ikeda M."/>
            <person name="Ikeno M."/>
            <person name="Ito K."/>
            <person name="Ito S."/>
            <person name="Ito T."/>
            <person name="Ito Y."/>
            <person name="Ito Y."/>
            <person name="Iwabuchi A."/>
            <person name="Kamiya K."/>
            <person name="Karasawa W."/>
            <person name="Kurita K."/>
            <person name="Katagiri S."/>
            <person name="Kikuta A."/>
            <person name="Kobayashi H."/>
            <person name="Kobayashi N."/>
            <person name="Machita K."/>
            <person name="Maehara T."/>
            <person name="Masukawa M."/>
            <person name="Mizubayashi T."/>
            <person name="Mukai Y."/>
            <person name="Nagasaki H."/>
            <person name="Nagata Y."/>
            <person name="Naito S."/>
            <person name="Nakashima M."/>
            <person name="Nakama Y."/>
            <person name="Nakamichi Y."/>
            <person name="Nakamura M."/>
            <person name="Meguro A."/>
            <person name="Negishi M."/>
            <person name="Ohta I."/>
            <person name="Ohta T."/>
            <person name="Okamoto M."/>
            <person name="Ono N."/>
            <person name="Saji S."/>
            <person name="Sakaguchi M."/>
            <person name="Sakai K."/>
            <person name="Shibata M."/>
            <person name="Shimokawa T."/>
            <person name="Song J."/>
            <person name="Takazaki Y."/>
            <person name="Terasawa K."/>
            <person name="Tsugane M."/>
            <person name="Tsuji K."/>
            <person name="Ueda S."/>
            <person name="Waki K."/>
            <person name="Yamagata H."/>
            <person name="Yamamoto M."/>
            <person name="Yamamoto S."/>
            <person name="Yamane H."/>
            <person name="Yoshiki S."/>
            <person name="Yoshihara R."/>
            <person name="Yukawa K."/>
            <person name="Zhong H."/>
            <person name="Yano M."/>
            <person name="Yuan Q."/>
            <person name="Ouyang S."/>
            <person name="Liu J."/>
            <person name="Jones K.M."/>
            <person name="Gansberger K."/>
            <person name="Moffat K."/>
            <person name="Hill J."/>
            <person name="Bera J."/>
            <person name="Fadrosh D."/>
            <person name="Jin S."/>
            <person name="Johri S."/>
            <person name="Kim M."/>
            <person name="Overton L."/>
            <person name="Reardon M."/>
            <person name="Tsitrin T."/>
            <person name="Vuong H."/>
            <person name="Weaver B."/>
            <person name="Ciecko A."/>
            <person name="Tallon L."/>
            <person name="Jackson J."/>
            <person name="Pai G."/>
            <person name="Aken S.V."/>
            <person name="Utterback T."/>
            <person name="Reidmuller S."/>
            <person name="Feldblyum T."/>
            <person name="Hsiao J."/>
            <person name="Zismann V."/>
            <person name="Iobst S."/>
            <person name="de Vazeille A.R."/>
            <person name="Buell C.R."/>
            <person name="Ying K."/>
            <person name="Li Y."/>
            <person name="Lu T."/>
            <person name="Huang Y."/>
            <person name="Zhao Q."/>
            <person name="Feng Q."/>
            <person name="Zhang L."/>
            <person name="Zhu J."/>
            <person name="Weng Q."/>
            <person name="Mu J."/>
            <person name="Lu Y."/>
            <person name="Fan D."/>
            <person name="Liu Y."/>
            <person name="Guan J."/>
            <person name="Zhang Y."/>
            <person name="Yu S."/>
            <person name="Liu X."/>
            <person name="Zhang Y."/>
            <person name="Hong G."/>
            <person name="Han B."/>
            <person name="Choisne N."/>
            <person name="Demange N."/>
            <person name="Orjeda G."/>
            <person name="Samain S."/>
            <person name="Cattolico L."/>
            <person name="Pelletier E."/>
            <person name="Couloux A."/>
            <person name="Segurens B."/>
            <person name="Wincker P."/>
            <person name="D'Hont A."/>
            <person name="Scarpelli C."/>
            <person name="Weissenbach J."/>
            <person name="Salanoubat M."/>
            <person name="Quetier F."/>
            <person name="Yu Y."/>
            <person name="Kim H.R."/>
            <person name="Rambo T."/>
            <person name="Currie J."/>
            <person name="Collura K."/>
            <person name="Luo M."/>
            <person name="Yang T."/>
            <person name="Ammiraju J.S.S."/>
            <person name="Engler F."/>
            <person name="Soderlund C."/>
            <person name="Wing R.A."/>
            <person name="Palmer L.E."/>
            <person name="de la Bastide M."/>
            <person name="Spiegel L."/>
            <person name="Nascimento L."/>
            <person name="Zutavern T."/>
            <person name="O'Shaughnessy A."/>
            <person name="Dike S."/>
            <person name="Dedhia N."/>
            <person name="Preston R."/>
            <person name="Balija V."/>
            <person name="McCombie W.R."/>
            <person name="Chow T."/>
            <person name="Chen H."/>
            <person name="Chung M."/>
            <person name="Chen C."/>
            <person name="Shaw J."/>
            <person name="Wu H."/>
            <person name="Hsiao K."/>
            <person name="Chao Y."/>
            <person name="Chu M."/>
            <person name="Cheng C."/>
            <person name="Hour A."/>
            <person name="Lee P."/>
            <person name="Lin S."/>
            <person name="Lin Y."/>
            <person name="Liou J."/>
            <person name="Liu S."/>
            <person name="Hsing Y."/>
            <person name="Raghuvanshi S."/>
            <person name="Mohanty A."/>
            <person name="Bharti A.K."/>
            <person name="Gaur A."/>
            <person name="Gupta V."/>
            <person name="Kumar D."/>
            <person name="Ravi V."/>
            <person name="Vij S."/>
            <person name="Kapur A."/>
            <person name="Khurana P."/>
            <person name="Khurana P."/>
            <person name="Khurana J.P."/>
            <person name="Tyagi A.K."/>
            <person name="Gaikwad K."/>
            <person name="Singh A."/>
            <person name="Dalal V."/>
            <person name="Srivastava S."/>
            <person name="Dixit A."/>
            <person name="Pal A.K."/>
            <person name="Ghazi I.A."/>
            <person name="Yadav M."/>
            <person name="Pandit A."/>
            <person name="Bhargava A."/>
            <person name="Sureshbabu K."/>
            <person name="Batra K."/>
            <person name="Sharma T.R."/>
            <person name="Mohapatra T."/>
            <person name="Singh N.K."/>
            <person name="Messing J."/>
            <person name="Nelson A.B."/>
            <person name="Fuks G."/>
            <person name="Kavchok S."/>
            <person name="Keizer G."/>
            <person name="Linton E."/>
            <person name="Llaca V."/>
            <person name="Song R."/>
            <person name="Tanyolac B."/>
            <person name="Young S."/>
            <person name="Ho-Il K."/>
            <person name="Hahn J.H."/>
            <person name="Sangsakoo G."/>
            <person name="Vanavichit A."/>
            <person name="de Mattos Luiz.A.T."/>
            <person name="Zimmer P.D."/>
            <person name="Malone G."/>
            <person name="Dellagostin O."/>
            <person name="de Oliveira A.C."/>
            <person name="Bevan M."/>
            <person name="Bancroft I."/>
            <person name="Minx P."/>
            <person name="Cordum H."/>
            <person name="Wilson R."/>
            <person name="Cheng Z."/>
            <person name="Jin W."/>
            <person name="Jiang J."/>
            <person name="Leong S.A."/>
            <person name="Iwama H."/>
            <person name="Gojobori T."/>
            <person name="Itoh T."/>
            <person name="Niimura Y."/>
            <person name="Fujii Y."/>
            <person name="Habara T."/>
            <person name="Sakai H."/>
            <person name="Sato Y."/>
            <person name="Wilson G."/>
            <person name="Kumar K."/>
            <person name="McCouch S."/>
            <person name="Juretic N."/>
            <person name="Hoen D."/>
            <person name="Wright S."/>
            <person name="Bruskiewich R."/>
            <person name="Bureau T."/>
            <person name="Miyao A."/>
            <person name="Hirochika H."/>
            <person name="Nishikawa T."/>
            <person name="Kadowaki K."/>
            <person name="Sugiura M."/>
            <person name="Burr B."/>
            <person name="Sasaki T."/>
        </authorList>
    </citation>
    <scope>NUCLEOTIDE SEQUENCE [LARGE SCALE GENOMIC DNA]</scope>
    <source>
        <strain evidence="4">cv. Nipponbare</strain>
    </source>
</reference>
<feature type="domain" description="C2H2-type" evidence="2">
    <location>
        <begin position="292"/>
        <end position="314"/>
    </location>
</feature>
<evidence type="ECO:0000313" key="4">
    <source>
        <dbReference type="Proteomes" id="UP000000763"/>
    </source>
</evidence>
<evidence type="ECO:0000259" key="2">
    <source>
        <dbReference type="PROSITE" id="PS00028"/>
    </source>
</evidence>
<dbReference type="InterPro" id="IPR036236">
    <property type="entry name" value="Znf_C2H2_sf"/>
</dbReference>
<dbReference type="InterPro" id="IPR003604">
    <property type="entry name" value="Matrin/U1-like-C_Znf_C2H2"/>
</dbReference>
<dbReference type="SMART" id="SM00355">
    <property type="entry name" value="ZnF_C2H2"/>
    <property type="match status" value="5"/>
</dbReference>
<name>Q69P59_ORYSJ</name>
<reference evidence="4" key="2">
    <citation type="journal article" date="2008" name="Nucleic Acids Res.">
        <title>The rice annotation project database (RAP-DB): 2008 update.</title>
        <authorList>
            <consortium name="The rice annotation project (RAP)"/>
        </authorList>
    </citation>
    <scope>GENOME REANNOTATION</scope>
    <source>
        <strain evidence="4">cv. Nipponbare</strain>
    </source>
</reference>
<dbReference type="GO" id="GO:0003676">
    <property type="term" value="F:nucleic acid binding"/>
    <property type="evidence" value="ECO:0007669"/>
    <property type="project" value="InterPro"/>
</dbReference>
<dbReference type="Gene3D" id="3.30.160.60">
    <property type="entry name" value="Classic Zinc Finger"/>
    <property type="match status" value="5"/>
</dbReference>
<accession>Q69P59</accession>
<proteinExistence type="predicted"/>
<dbReference type="GO" id="GO:0008270">
    <property type="term" value="F:zinc ion binding"/>
    <property type="evidence" value="ECO:0007669"/>
    <property type="project" value="InterPro"/>
</dbReference>
<dbReference type="Pfam" id="PF12874">
    <property type="entry name" value="zf-met"/>
    <property type="match status" value="5"/>
</dbReference>
<dbReference type="Proteomes" id="UP000000763">
    <property type="component" value="Chromosome 9"/>
</dbReference>
<dbReference type="PANTHER" id="PTHR47487:SF9">
    <property type="entry name" value="OS09G0421700 PROTEIN"/>
    <property type="match status" value="1"/>
</dbReference>
<sequence length="449" mass="49884">MEFPTAGGSRFADGTHRSSLSLCPLYLAFLGQDLWSKGCGIIPMLRVLDHQGHMNNNNGFVQAVAGDPLAVVRDALLSQLQHDRLRQEIIVAELAKIERAMALRDASPSPSPSPGTPLERLRQVSILLRKLAPCKADTCLLGQYFANFLFSCKTWSCAVCEVQTSSERNLRDHYGGQKHQSKVAGLELKAKTATVKTTAKPSPVAGQRAHAARWSCSVCQVHCNGEWHFDTHLKGKRHQANTQALLEQSNKNSGNSESHDGTKAQPSNVSHHAEKKKRKKKKEEEEEATWICRACQAVCTCESDLQNHLRGRRHQLKVQALPEAAKQEKNNPPKLAKNPNKQPSEWVCSLCQAKCNTESQLEHHRRSTRHQQKVESLGWNAKESDLGTLQGMSSDGSSSKSVKISATMDKQKATYFCEVCSLKCTSQRMLADHLSGKKHIKQLELQLFS</sequence>